<organism evidence="1 2">
    <name type="scientific">Thermohalobacter berrensis</name>
    <dbReference type="NCBI Taxonomy" id="99594"/>
    <lineage>
        <taxon>Bacteria</taxon>
        <taxon>Bacillati</taxon>
        <taxon>Bacillota</taxon>
        <taxon>Tissierellia</taxon>
        <taxon>Tissierellales</taxon>
        <taxon>Thermohalobacteraceae</taxon>
        <taxon>Thermohalobacter</taxon>
    </lineage>
</organism>
<dbReference type="NCBIfam" id="TIGR03826">
    <property type="entry name" value="YvyF"/>
    <property type="match status" value="1"/>
</dbReference>
<dbReference type="AlphaFoldDB" id="A0A419T4F6"/>
<keyword evidence="2" id="KW-1185">Reference proteome</keyword>
<evidence type="ECO:0000313" key="1">
    <source>
        <dbReference type="EMBL" id="RKD32325.1"/>
    </source>
</evidence>
<dbReference type="InterPro" id="IPR022258">
    <property type="entry name" value="Flagellar_operon_YvyF"/>
</dbReference>
<protein>
    <submittedName>
        <fullName evidence="1">MerR family transcriptional regulator</fullName>
    </submittedName>
</protein>
<proteinExistence type="predicted"/>
<dbReference type="OrthoDB" id="1739831at2"/>
<sequence>MNVRNCAKCGKIYAYDGFSLCPRCRRQEEEDFKKVKEYLYDNPGADIKEVSQETGVSTKKILRYLREGKLELKDESNFILDCERCGTPIKTGRYCDKCATELQKELKNAVSIPKKEDTRYTGKMYVANRHNRKK</sequence>
<name>A0A419T4F6_9FIRM</name>
<dbReference type="RefSeq" id="WP_120168783.1">
    <property type="nucleotide sequence ID" value="NZ_MCIB01000012.1"/>
</dbReference>
<gene>
    <name evidence="1" type="ORF">BET03_03180</name>
</gene>
<comment type="caution">
    <text evidence="1">The sequence shown here is derived from an EMBL/GenBank/DDBJ whole genome shotgun (WGS) entry which is preliminary data.</text>
</comment>
<dbReference type="EMBL" id="MCIB01000012">
    <property type="protein sequence ID" value="RKD32325.1"/>
    <property type="molecule type" value="Genomic_DNA"/>
</dbReference>
<evidence type="ECO:0000313" key="2">
    <source>
        <dbReference type="Proteomes" id="UP000284177"/>
    </source>
</evidence>
<reference evidence="1 2" key="1">
    <citation type="submission" date="2016-08" db="EMBL/GenBank/DDBJ databases">
        <title>Novel Firmicutes and Novel Genomes.</title>
        <authorList>
            <person name="Poppleton D.I."/>
            <person name="Gribaldo S."/>
        </authorList>
    </citation>
    <scope>NUCLEOTIDE SEQUENCE [LARGE SCALE GENOMIC DNA]</scope>
    <source>
        <strain evidence="1 2">CTT3</strain>
    </source>
</reference>
<accession>A0A419T4F6</accession>
<dbReference type="Proteomes" id="UP000284177">
    <property type="component" value="Unassembled WGS sequence"/>
</dbReference>